<proteinExistence type="predicted"/>
<keyword evidence="2" id="KW-1185">Reference proteome</keyword>
<sequence>MPYLCDQIETKTKNIKYGSVRTIAILSEPAGVVNGKTLDHPILLRVTVINTNPGFFFYKSDSQGTDIEWVSNITGLANAGVTPPSKPTITEHEYRIDWTAKMVQLYVDGVKQWETTKNVPTESGPWAWNNWSSGSKYWSSGPPAKDSTFKIKRIDMYYDTD</sequence>
<dbReference type="EMBL" id="JAZAVK010000019">
    <property type="protein sequence ID" value="KAK7430515.1"/>
    <property type="molecule type" value="Genomic_DNA"/>
</dbReference>
<comment type="caution">
    <text evidence="1">The sequence shown here is derived from an EMBL/GenBank/DDBJ whole genome shotgun (WGS) entry which is preliminary data.</text>
</comment>
<reference evidence="1 2" key="1">
    <citation type="journal article" date="2025" name="Microbiol. Resour. Announc.">
        <title>Draft genome sequences for Neonectria magnoliae and Neonectria punicea, canker pathogens of Liriodendron tulipifera and Acer saccharum in West Virginia.</title>
        <authorList>
            <person name="Petronek H.M."/>
            <person name="Kasson M.T."/>
            <person name="Metheny A.M."/>
            <person name="Stauder C.M."/>
            <person name="Lovett B."/>
            <person name="Lynch S.C."/>
            <person name="Garnas J.R."/>
            <person name="Kasson L.R."/>
            <person name="Stajich J.E."/>
        </authorList>
    </citation>
    <scope>NUCLEOTIDE SEQUENCE [LARGE SCALE GENOMIC DNA]</scope>
    <source>
        <strain evidence="1 2">NRRL 64651</strain>
    </source>
</reference>
<organism evidence="1 2">
    <name type="scientific">Neonectria magnoliae</name>
    <dbReference type="NCBI Taxonomy" id="2732573"/>
    <lineage>
        <taxon>Eukaryota</taxon>
        <taxon>Fungi</taxon>
        <taxon>Dikarya</taxon>
        <taxon>Ascomycota</taxon>
        <taxon>Pezizomycotina</taxon>
        <taxon>Sordariomycetes</taxon>
        <taxon>Hypocreomycetidae</taxon>
        <taxon>Hypocreales</taxon>
        <taxon>Nectriaceae</taxon>
        <taxon>Neonectria</taxon>
    </lineage>
</organism>
<dbReference type="Proteomes" id="UP001498421">
    <property type="component" value="Unassembled WGS sequence"/>
</dbReference>
<evidence type="ECO:0008006" key="3">
    <source>
        <dbReference type="Google" id="ProtNLM"/>
    </source>
</evidence>
<dbReference type="SUPFAM" id="SSF49899">
    <property type="entry name" value="Concanavalin A-like lectins/glucanases"/>
    <property type="match status" value="1"/>
</dbReference>
<name>A0ABR1IAC2_9HYPO</name>
<evidence type="ECO:0000313" key="2">
    <source>
        <dbReference type="Proteomes" id="UP001498421"/>
    </source>
</evidence>
<accession>A0ABR1IAC2</accession>
<dbReference type="InterPro" id="IPR013320">
    <property type="entry name" value="ConA-like_dom_sf"/>
</dbReference>
<dbReference type="Gene3D" id="2.60.120.200">
    <property type="match status" value="1"/>
</dbReference>
<gene>
    <name evidence="1" type="ORF">QQZ08_003034</name>
</gene>
<dbReference type="PANTHER" id="PTHR38121">
    <property type="entry name" value="GH16 DOMAIN-CONTAINING PROTEIN"/>
    <property type="match status" value="1"/>
</dbReference>
<evidence type="ECO:0000313" key="1">
    <source>
        <dbReference type="EMBL" id="KAK7430515.1"/>
    </source>
</evidence>
<protein>
    <recommendedName>
        <fullName evidence="3">GH16 domain-containing protein</fullName>
    </recommendedName>
</protein>
<dbReference type="PANTHER" id="PTHR38121:SF2">
    <property type="entry name" value="ACYLTRANSFERASE 3 DOMAIN-CONTAINING PROTEIN"/>
    <property type="match status" value="1"/>
</dbReference>
<dbReference type="CDD" id="cd00413">
    <property type="entry name" value="Glyco_hydrolase_16"/>
    <property type="match status" value="1"/>
</dbReference>